<keyword evidence="6" id="KW-0961">Cell wall biogenesis/degradation</keyword>
<dbReference type="PROSITE" id="PS00923">
    <property type="entry name" value="ASP_GLU_RACEMASE_1"/>
    <property type="match status" value="1"/>
</dbReference>
<dbReference type="InterPro" id="IPR018187">
    <property type="entry name" value="Asp/Glu_racemase_AS_1"/>
</dbReference>
<dbReference type="InterPro" id="IPR001920">
    <property type="entry name" value="Asp/Glu_race"/>
</dbReference>
<keyword evidence="5 7" id="KW-0413">Isomerase</keyword>
<evidence type="ECO:0000256" key="5">
    <source>
        <dbReference type="ARBA" id="ARBA00023235"/>
    </source>
</evidence>
<proteinExistence type="inferred from homology"/>
<dbReference type="Pfam" id="PF01177">
    <property type="entry name" value="Asp_Glu_race"/>
    <property type="match status" value="1"/>
</dbReference>
<evidence type="ECO:0000256" key="2">
    <source>
        <dbReference type="ARBA" id="ARBA00013090"/>
    </source>
</evidence>
<dbReference type="HAMAP" id="MF_00258">
    <property type="entry name" value="Glu_racemase"/>
    <property type="match status" value="1"/>
</dbReference>
<dbReference type="InterPro" id="IPR004391">
    <property type="entry name" value="Glu_race"/>
</dbReference>
<evidence type="ECO:0000256" key="1">
    <source>
        <dbReference type="ARBA" id="ARBA00001602"/>
    </source>
</evidence>
<dbReference type="EMBL" id="UOEU01000748">
    <property type="protein sequence ID" value="VAW39515.1"/>
    <property type="molecule type" value="Genomic_DNA"/>
</dbReference>
<gene>
    <name evidence="7" type="ORF">MNBD_CHLOROFLEXI01-903</name>
</gene>
<evidence type="ECO:0000256" key="3">
    <source>
        <dbReference type="ARBA" id="ARBA00022960"/>
    </source>
</evidence>
<dbReference type="EC" id="5.1.1.3" evidence="2"/>
<reference evidence="7" key="1">
    <citation type="submission" date="2018-06" db="EMBL/GenBank/DDBJ databases">
        <authorList>
            <person name="Zhirakovskaya E."/>
        </authorList>
    </citation>
    <scope>NUCLEOTIDE SEQUENCE</scope>
</reference>
<feature type="non-terminal residue" evidence="7">
    <location>
        <position position="254"/>
    </location>
</feature>
<evidence type="ECO:0000313" key="7">
    <source>
        <dbReference type="EMBL" id="VAW39515.1"/>
    </source>
</evidence>
<dbReference type="GO" id="GO:0008360">
    <property type="term" value="P:regulation of cell shape"/>
    <property type="evidence" value="ECO:0007669"/>
    <property type="project" value="UniProtKB-KW"/>
</dbReference>
<evidence type="ECO:0000256" key="4">
    <source>
        <dbReference type="ARBA" id="ARBA00022984"/>
    </source>
</evidence>
<dbReference type="AlphaFoldDB" id="A0A3B0V7G7"/>
<protein>
    <recommendedName>
        <fullName evidence="2">glutamate racemase</fullName>
        <ecNumber evidence="2">5.1.1.3</ecNumber>
    </recommendedName>
</protein>
<accession>A0A3B0V7G7</accession>
<dbReference type="PANTHER" id="PTHR21198">
    <property type="entry name" value="GLUTAMATE RACEMASE"/>
    <property type="match status" value="1"/>
</dbReference>
<dbReference type="PANTHER" id="PTHR21198:SF2">
    <property type="entry name" value="GLUTAMATE RACEMASE"/>
    <property type="match status" value="1"/>
</dbReference>
<dbReference type="InterPro" id="IPR033134">
    <property type="entry name" value="Asp/Glu_racemase_AS_2"/>
</dbReference>
<dbReference type="FunFam" id="3.40.50.1860:FF:000002">
    <property type="entry name" value="Glutamate racemase"/>
    <property type="match status" value="1"/>
</dbReference>
<organism evidence="7">
    <name type="scientific">hydrothermal vent metagenome</name>
    <dbReference type="NCBI Taxonomy" id="652676"/>
    <lineage>
        <taxon>unclassified sequences</taxon>
        <taxon>metagenomes</taxon>
        <taxon>ecological metagenomes</taxon>
    </lineage>
</organism>
<dbReference type="GO" id="GO:0009252">
    <property type="term" value="P:peptidoglycan biosynthetic process"/>
    <property type="evidence" value="ECO:0007669"/>
    <property type="project" value="UniProtKB-KW"/>
</dbReference>
<evidence type="ECO:0000256" key="6">
    <source>
        <dbReference type="ARBA" id="ARBA00023316"/>
    </source>
</evidence>
<sequence>MSEQQPIGVFDSGVGGLSVLRHLRAQLPTEQLLYLADQAHVPYGSRSAQEIIQFSQGITQYFVQQNVKAIVVACNTASAAALSLLREQFRLPFVGMEPAVKPAASQTKSGKVGILATGSTFASERYVQLTEQYAQGVMVWQDPCLGLVPEIEAGRLRSPVIRQILQQALRPMLAAGVDTVVLGCTHYSFVLSQVEEIVGTAVVTIIDPAPAVARQTAQILQQHNLLAPPQRHGGVRFVTTGAAEPHANQVRQLL</sequence>
<comment type="catalytic activity">
    <reaction evidence="1">
        <text>L-glutamate = D-glutamate</text>
        <dbReference type="Rhea" id="RHEA:12813"/>
        <dbReference type="ChEBI" id="CHEBI:29985"/>
        <dbReference type="ChEBI" id="CHEBI:29986"/>
        <dbReference type="EC" id="5.1.1.3"/>
    </reaction>
</comment>
<dbReference type="GO" id="GO:0071555">
    <property type="term" value="P:cell wall organization"/>
    <property type="evidence" value="ECO:0007669"/>
    <property type="project" value="UniProtKB-KW"/>
</dbReference>
<keyword evidence="3" id="KW-0133">Cell shape</keyword>
<dbReference type="InterPro" id="IPR015942">
    <property type="entry name" value="Asp/Glu/hydantoin_racemase"/>
</dbReference>
<keyword evidence="4" id="KW-0573">Peptidoglycan synthesis</keyword>
<dbReference type="Gene3D" id="3.40.50.1860">
    <property type="match status" value="2"/>
</dbReference>
<name>A0A3B0V7G7_9ZZZZ</name>
<dbReference type="GO" id="GO:0008881">
    <property type="term" value="F:glutamate racemase activity"/>
    <property type="evidence" value="ECO:0007669"/>
    <property type="project" value="UniProtKB-EC"/>
</dbReference>
<dbReference type="NCBIfam" id="TIGR00067">
    <property type="entry name" value="glut_race"/>
    <property type="match status" value="1"/>
</dbReference>
<dbReference type="SUPFAM" id="SSF53681">
    <property type="entry name" value="Aspartate/glutamate racemase"/>
    <property type="match status" value="2"/>
</dbReference>
<dbReference type="PROSITE" id="PS00924">
    <property type="entry name" value="ASP_GLU_RACEMASE_2"/>
    <property type="match status" value="1"/>
</dbReference>